<evidence type="ECO:0000313" key="2">
    <source>
        <dbReference type="EMBL" id="VVC26444.1"/>
    </source>
</evidence>
<organism evidence="2 3">
    <name type="scientific">Cinara cedri</name>
    <dbReference type="NCBI Taxonomy" id="506608"/>
    <lineage>
        <taxon>Eukaryota</taxon>
        <taxon>Metazoa</taxon>
        <taxon>Ecdysozoa</taxon>
        <taxon>Arthropoda</taxon>
        <taxon>Hexapoda</taxon>
        <taxon>Insecta</taxon>
        <taxon>Pterygota</taxon>
        <taxon>Neoptera</taxon>
        <taxon>Paraneoptera</taxon>
        <taxon>Hemiptera</taxon>
        <taxon>Sternorrhyncha</taxon>
        <taxon>Aphidomorpha</taxon>
        <taxon>Aphidoidea</taxon>
        <taxon>Aphididae</taxon>
        <taxon>Lachninae</taxon>
        <taxon>Cinara</taxon>
    </lineage>
</organism>
<keyword evidence="3" id="KW-1185">Reference proteome</keyword>
<dbReference type="EMBL" id="CABPRJ010000033">
    <property type="protein sequence ID" value="VVC26444.1"/>
    <property type="molecule type" value="Genomic_DNA"/>
</dbReference>
<dbReference type="AlphaFoldDB" id="A0A5E4M5D3"/>
<evidence type="ECO:0000256" key="1">
    <source>
        <dbReference type="SAM" id="MobiDB-lite"/>
    </source>
</evidence>
<dbReference type="Proteomes" id="UP000325440">
    <property type="component" value="Unassembled WGS sequence"/>
</dbReference>
<protein>
    <submittedName>
        <fullName evidence="2">Uncharacterized protein</fullName>
    </submittedName>
</protein>
<reference evidence="2 3" key="1">
    <citation type="submission" date="2019-08" db="EMBL/GenBank/DDBJ databases">
        <authorList>
            <person name="Alioto T."/>
            <person name="Alioto T."/>
            <person name="Gomez Garrido J."/>
        </authorList>
    </citation>
    <scope>NUCLEOTIDE SEQUENCE [LARGE SCALE GENOMIC DNA]</scope>
</reference>
<gene>
    <name evidence="2" type="ORF">CINCED_3A025819</name>
</gene>
<dbReference type="OrthoDB" id="6630868at2759"/>
<name>A0A5E4M5D3_9HEMI</name>
<proteinExistence type="predicted"/>
<feature type="compositionally biased region" description="Polar residues" evidence="1">
    <location>
        <begin position="24"/>
        <end position="40"/>
    </location>
</feature>
<sequence length="160" mass="15523">MSPTKRSAVANPNDDPPDAIQIESPLTNVPTMGDDQQVSSAGEPPVPSAEQQQDGQAKGPLTGLIPGGSTTTAPAASAGSGSGSPLPDGLLGGGGLPTGIPGLPGGLSGAGGDGQNAPTLILGGFSVLVMPLRGMSLSNMASMMSNGQQMMQLLPKPGVG</sequence>
<accession>A0A5E4M5D3</accession>
<feature type="compositionally biased region" description="Gly residues" evidence="1">
    <location>
        <begin position="90"/>
        <end position="111"/>
    </location>
</feature>
<feature type="region of interest" description="Disordered" evidence="1">
    <location>
        <begin position="1"/>
        <end position="111"/>
    </location>
</feature>
<evidence type="ECO:0000313" key="3">
    <source>
        <dbReference type="Proteomes" id="UP000325440"/>
    </source>
</evidence>
<feature type="compositionally biased region" description="Low complexity" evidence="1">
    <location>
        <begin position="67"/>
        <end position="89"/>
    </location>
</feature>